<comment type="catalytic activity">
    <reaction evidence="6">
        <text>N(2)-formyl-N(1)-(5-phospho-beta-D-ribosyl)glycinamide + L-glutamine + ATP + H2O = 2-formamido-N(1)-(5-O-phospho-beta-D-ribosyl)acetamidine + L-glutamate + ADP + phosphate + H(+)</text>
        <dbReference type="Rhea" id="RHEA:17129"/>
        <dbReference type="ChEBI" id="CHEBI:15377"/>
        <dbReference type="ChEBI" id="CHEBI:15378"/>
        <dbReference type="ChEBI" id="CHEBI:29985"/>
        <dbReference type="ChEBI" id="CHEBI:30616"/>
        <dbReference type="ChEBI" id="CHEBI:43474"/>
        <dbReference type="ChEBI" id="CHEBI:58359"/>
        <dbReference type="ChEBI" id="CHEBI:147286"/>
        <dbReference type="ChEBI" id="CHEBI:147287"/>
        <dbReference type="ChEBI" id="CHEBI:456216"/>
        <dbReference type="EC" id="6.3.5.3"/>
    </reaction>
</comment>
<protein>
    <recommendedName>
        <fullName evidence="6">Phosphoribosylformylglycinamidine synthase subunit PurS</fullName>
        <shortName evidence="6">FGAM synthase</shortName>
        <ecNumber evidence="6">6.3.5.3</ecNumber>
    </recommendedName>
    <alternativeName>
        <fullName evidence="6">Formylglycinamide ribonucleotide amidotransferase subunit III</fullName>
        <shortName evidence="6">FGAR amidotransferase III</shortName>
        <shortName evidence="6">FGAR-AT III</shortName>
    </alternativeName>
    <alternativeName>
        <fullName evidence="6">Phosphoribosylformylglycinamidine synthase subunit III</fullName>
    </alternativeName>
</protein>
<dbReference type="InterPro" id="IPR036604">
    <property type="entry name" value="PurS-like_sf"/>
</dbReference>
<organism evidence="7 8">
    <name type="scientific">Brochothrix campestris FSL F6-1037</name>
    <dbReference type="NCBI Taxonomy" id="1265861"/>
    <lineage>
        <taxon>Bacteria</taxon>
        <taxon>Bacillati</taxon>
        <taxon>Bacillota</taxon>
        <taxon>Bacilli</taxon>
        <taxon>Bacillales</taxon>
        <taxon>Listeriaceae</taxon>
        <taxon>Brochothrix</taxon>
    </lineage>
</organism>
<dbReference type="GO" id="GO:0004642">
    <property type="term" value="F:phosphoribosylformylglycinamidine synthase activity"/>
    <property type="evidence" value="ECO:0007669"/>
    <property type="project" value="UniProtKB-UniRule"/>
</dbReference>
<evidence type="ECO:0000256" key="4">
    <source>
        <dbReference type="ARBA" id="ARBA00022755"/>
    </source>
</evidence>
<dbReference type="GO" id="GO:0005524">
    <property type="term" value="F:ATP binding"/>
    <property type="evidence" value="ECO:0007669"/>
    <property type="project" value="UniProtKB-UniRule"/>
</dbReference>
<reference evidence="7 8" key="1">
    <citation type="submission" date="2012-12" db="EMBL/GenBank/DDBJ databases">
        <title>Novel taxa of Listeriaceae from agricultural environments in the United States.</title>
        <authorList>
            <person name="den Bakker H.C."/>
            <person name="Allred A."/>
            <person name="Warchocki S."/>
            <person name="Wright E.M."/>
            <person name="Burrell A."/>
            <person name="Nightingale K.K."/>
            <person name="Kephart D."/>
            <person name="Wiedmann M."/>
        </authorList>
    </citation>
    <scope>NUCLEOTIDE SEQUENCE [LARGE SCALE GENOMIC DNA]</scope>
    <source>
        <strain evidence="7 8">FSL F6-1037</strain>
    </source>
</reference>
<keyword evidence="1 6" id="KW-0963">Cytoplasm</keyword>
<keyword evidence="8" id="KW-1185">Reference proteome</keyword>
<dbReference type="EMBL" id="AODH01000017">
    <property type="protein sequence ID" value="EUJ40556.1"/>
    <property type="molecule type" value="Genomic_DNA"/>
</dbReference>
<dbReference type="STRING" id="1265861.BCAMP_04959"/>
<dbReference type="InterPro" id="IPR003850">
    <property type="entry name" value="PurS"/>
</dbReference>
<evidence type="ECO:0000256" key="6">
    <source>
        <dbReference type="HAMAP-Rule" id="MF_01926"/>
    </source>
</evidence>
<evidence type="ECO:0000256" key="3">
    <source>
        <dbReference type="ARBA" id="ARBA00022741"/>
    </source>
</evidence>
<comment type="caution">
    <text evidence="7">The sequence shown here is derived from an EMBL/GenBank/DDBJ whole genome shotgun (WGS) entry which is preliminary data.</text>
</comment>
<proteinExistence type="inferred from homology"/>
<comment type="function">
    <text evidence="6">Part of the phosphoribosylformylglycinamidine synthase complex involved in the purines biosynthetic pathway. Catalyzes the ATP-dependent conversion of formylglycinamide ribonucleotide (FGAR) and glutamine to yield formylglycinamidine ribonucleotide (FGAM) and glutamate. The FGAM synthase complex is composed of three subunits. PurQ produces an ammonia molecule by converting glutamine to glutamate. PurL transfers the ammonia molecule to FGAR to form FGAM in an ATP-dependent manner. PurS interacts with PurQ and PurL and is thought to assist in the transfer of the ammonia molecule from PurQ to PurL.</text>
</comment>
<dbReference type="PATRIC" id="fig|1265861.3.peg.980"/>
<dbReference type="Pfam" id="PF02700">
    <property type="entry name" value="PurS"/>
    <property type="match status" value="1"/>
</dbReference>
<dbReference type="OrthoDB" id="9799101at2"/>
<dbReference type="SUPFAM" id="SSF82697">
    <property type="entry name" value="PurS-like"/>
    <property type="match status" value="1"/>
</dbReference>
<evidence type="ECO:0000256" key="2">
    <source>
        <dbReference type="ARBA" id="ARBA00022598"/>
    </source>
</evidence>
<dbReference type="NCBIfam" id="TIGR00302">
    <property type="entry name" value="phosphoribosylformylglycinamidine synthase subunit PurS"/>
    <property type="match status" value="1"/>
</dbReference>
<keyword evidence="5 6" id="KW-0067">ATP-binding</keyword>
<dbReference type="NCBIfam" id="NF004630">
    <property type="entry name" value="PRK05974.1"/>
    <property type="match status" value="1"/>
</dbReference>
<dbReference type="GO" id="GO:0005737">
    <property type="term" value="C:cytoplasm"/>
    <property type="evidence" value="ECO:0007669"/>
    <property type="project" value="UniProtKB-SubCell"/>
</dbReference>
<keyword evidence="4 6" id="KW-0658">Purine biosynthesis</keyword>
<dbReference type="UniPathway" id="UPA00074">
    <property type="reaction ID" value="UER00128"/>
</dbReference>
<evidence type="ECO:0000256" key="5">
    <source>
        <dbReference type="ARBA" id="ARBA00022840"/>
    </source>
</evidence>
<dbReference type="HAMAP" id="MF_01926">
    <property type="entry name" value="PurS"/>
    <property type="match status" value="1"/>
</dbReference>
<comment type="similarity">
    <text evidence="6">Belongs to the PurS family.</text>
</comment>
<evidence type="ECO:0000313" key="8">
    <source>
        <dbReference type="Proteomes" id="UP000019243"/>
    </source>
</evidence>
<keyword evidence="2 6" id="KW-0436">Ligase</keyword>
<dbReference type="EC" id="6.3.5.3" evidence="6"/>
<comment type="pathway">
    <text evidence="6">Purine metabolism; IMP biosynthesis via de novo pathway; 5-amino-1-(5-phospho-D-ribosyl)imidazole from N(2)-formyl-N(1)-(5-phospho-D-ribosyl)glycinamide: step 1/2.</text>
</comment>
<dbReference type="AlphaFoldDB" id="W7CXQ8"/>
<sequence>MFKVKVYVTLKKSVLDPQGVAVKESLNSMDYQEVQDIRVGKYMEIMIAKSERPVEEVVNEICDKLLANPVMENYWYEIEEVEEA</sequence>
<evidence type="ECO:0000256" key="1">
    <source>
        <dbReference type="ARBA" id="ARBA00022490"/>
    </source>
</evidence>
<dbReference type="PANTHER" id="PTHR34696">
    <property type="entry name" value="PHOSPHORIBOSYLFORMYLGLYCINAMIDINE SYNTHASE SUBUNIT PURS"/>
    <property type="match status" value="1"/>
</dbReference>
<dbReference type="GO" id="GO:0006189">
    <property type="term" value="P:'de novo' IMP biosynthetic process"/>
    <property type="evidence" value="ECO:0007669"/>
    <property type="project" value="UniProtKB-UniRule"/>
</dbReference>
<dbReference type="RefSeq" id="WP_035314057.1">
    <property type="nucleotide sequence ID" value="NZ_AODH01000017.1"/>
</dbReference>
<dbReference type="Gene3D" id="3.30.1280.10">
    <property type="entry name" value="Phosphoribosylformylglycinamidine synthase subunit PurS"/>
    <property type="match status" value="1"/>
</dbReference>
<dbReference type="Proteomes" id="UP000019243">
    <property type="component" value="Unassembled WGS sequence"/>
</dbReference>
<accession>W7CXQ8</accession>
<gene>
    <name evidence="6" type="primary">purS</name>
    <name evidence="7" type="ORF">BCAMP_04959</name>
</gene>
<comment type="subunit">
    <text evidence="6">Part of the FGAM synthase complex composed of 1 PurL, 1 PurQ and 2 PurS subunits.</text>
</comment>
<evidence type="ECO:0000313" key="7">
    <source>
        <dbReference type="EMBL" id="EUJ40556.1"/>
    </source>
</evidence>
<keyword evidence="3 6" id="KW-0547">Nucleotide-binding</keyword>
<name>W7CXQ8_9LIST</name>
<comment type="subcellular location">
    <subcellularLocation>
        <location evidence="6">Cytoplasm</location>
    </subcellularLocation>
</comment>
<dbReference type="PANTHER" id="PTHR34696:SF1">
    <property type="entry name" value="PHOSPHORIBOSYLFORMYLGLYCINAMIDINE SYNTHASE SUBUNIT PURS"/>
    <property type="match status" value="1"/>
</dbReference>